<dbReference type="InterPro" id="IPR002048">
    <property type="entry name" value="EF_hand_dom"/>
</dbReference>
<dbReference type="PRINTS" id="PR00450">
    <property type="entry name" value="RECOVERIN"/>
</dbReference>
<dbReference type="CDD" id="cd00051">
    <property type="entry name" value="EFh"/>
    <property type="match status" value="1"/>
</dbReference>
<keyword evidence="4" id="KW-0106">Calcium</keyword>
<proteinExistence type="inferred from homology"/>
<dbReference type="PROSITE" id="PS50222">
    <property type="entry name" value="EF_HAND_2"/>
    <property type="match status" value="2"/>
</dbReference>
<keyword evidence="3" id="KW-0677">Repeat</keyword>
<feature type="compositionally biased region" description="Polar residues" evidence="7">
    <location>
        <begin position="318"/>
        <end position="331"/>
    </location>
</feature>
<evidence type="ECO:0000256" key="6">
    <source>
        <dbReference type="ARBA" id="ARBA00023262"/>
    </source>
</evidence>
<dbReference type="Gene3D" id="1.10.238.10">
    <property type="entry name" value="EF-hand"/>
    <property type="match status" value="1"/>
</dbReference>
<reference evidence="10" key="1">
    <citation type="submission" date="2025-08" db="UniProtKB">
        <authorList>
            <consortium name="RefSeq"/>
        </authorList>
    </citation>
    <scope>IDENTIFICATION</scope>
</reference>
<keyword evidence="9" id="KW-1185">Reference proteome</keyword>
<evidence type="ECO:0000259" key="8">
    <source>
        <dbReference type="PROSITE" id="PS50222"/>
    </source>
</evidence>
<evidence type="ECO:0000256" key="4">
    <source>
        <dbReference type="ARBA" id="ARBA00022837"/>
    </source>
</evidence>
<organism evidence="9 10">
    <name type="scientific">Hydra vulgaris</name>
    <name type="common">Hydra</name>
    <name type="synonym">Hydra attenuata</name>
    <dbReference type="NCBI Taxonomy" id="6087"/>
    <lineage>
        <taxon>Eukaryota</taxon>
        <taxon>Metazoa</taxon>
        <taxon>Cnidaria</taxon>
        <taxon>Hydrozoa</taxon>
        <taxon>Hydroidolina</taxon>
        <taxon>Anthoathecata</taxon>
        <taxon>Aplanulata</taxon>
        <taxon>Hydridae</taxon>
        <taxon>Hydra</taxon>
    </lineage>
</organism>
<dbReference type="SUPFAM" id="SSF47473">
    <property type="entry name" value="EF-hand"/>
    <property type="match status" value="1"/>
</dbReference>
<evidence type="ECO:0000313" key="10">
    <source>
        <dbReference type="RefSeq" id="XP_065653308.1"/>
    </source>
</evidence>
<dbReference type="PROSITE" id="PS00018">
    <property type="entry name" value="EF_HAND_1"/>
    <property type="match status" value="2"/>
</dbReference>
<evidence type="ECO:0000256" key="7">
    <source>
        <dbReference type="SAM" id="MobiDB-lite"/>
    </source>
</evidence>
<comment type="similarity">
    <text evidence="1">Belongs to the aequorin family.</text>
</comment>
<sequence>MGLFLVRCLVPDQRDNLKSRRELRFATTRHTLQTPISDRENRKTSSFRNSFRNFFQSCFRSVITDSRLRKLSTMSVISSIEIPEIIEFPTLGLEGLLEETDFTKEELQRMYRGFKTECSEGLIDRNTFVSIQYLLYPDGDPKVYADRLFTSFDRSNRGKLNFEDFVIGLSKCLHGTCADKLRWAFKLYDLDGNGLIGRNELFTVATGIYALQKGKSNNAAEVNFHIDKLFKMLDVNNDGYISEEEFVETCLKNEPLIAVLSEPFHSTHIRIEYPRSISEFRGPIKSQHSEDINEHMSRLSVRSPFNEKHLMRQRKISSETTASQLSASTIL</sequence>
<dbReference type="Proteomes" id="UP001652625">
    <property type="component" value="Chromosome 05"/>
</dbReference>
<feature type="domain" description="EF-hand" evidence="8">
    <location>
        <begin position="221"/>
        <end position="256"/>
    </location>
</feature>
<evidence type="ECO:0000256" key="5">
    <source>
        <dbReference type="ARBA" id="ARBA00023223"/>
    </source>
</evidence>
<dbReference type="InterPro" id="IPR018247">
    <property type="entry name" value="EF_Hand_1_Ca_BS"/>
</dbReference>
<feature type="region of interest" description="Disordered" evidence="7">
    <location>
        <begin position="312"/>
        <end position="331"/>
    </location>
</feature>
<dbReference type="RefSeq" id="XP_065653308.1">
    <property type="nucleotide sequence ID" value="XM_065797236.1"/>
</dbReference>
<gene>
    <name evidence="10" type="primary">LOC136080501</name>
</gene>
<evidence type="ECO:0000313" key="9">
    <source>
        <dbReference type="Proteomes" id="UP001652625"/>
    </source>
</evidence>
<evidence type="ECO:0000256" key="3">
    <source>
        <dbReference type="ARBA" id="ARBA00022737"/>
    </source>
</evidence>
<feature type="domain" description="EF-hand" evidence="8">
    <location>
        <begin position="176"/>
        <end position="211"/>
    </location>
</feature>
<evidence type="ECO:0000256" key="1">
    <source>
        <dbReference type="ARBA" id="ARBA00007828"/>
    </source>
</evidence>
<dbReference type="SMART" id="SM00054">
    <property type="entry name" value="EFh"/>
    <property type="match status" value="3"/>
</dbReference>
<keyword evidence="2" id="KW-0479">Metal-binding</keyword>
<dbReference type="GeneID" id="136080501"/>
<protein>
    <submittedName>
        <fullName evidence="10">Calsenilin-like</fullName>
    </submittedName>
</protein>
<keyword evidence="5" id="KW-0455">Luminescence</keyword>
<dbReference type="PANTHER" id="PTHR23055:SF167">
    <property type="entry name" value="EF-HAND DOMAIN-CONTAINING PROTEIN"/>
    <property type="match status" value="1"/>
</dbReference>
<dbReference type="PANTHER" id="PTHR23055">
    <property type="entry name" value="CALCIUM BINDING PROTEINS"/>
    <property type="match status" value="1"/>
</dbReference>
<accession>A0ABM4BVR8</accession>
<evidence type="ECO:0000256" key="2">
    <source>
        <dbReference type="ARBA" id="ARBA00022723"/>
    </source>
</evidence>
<dbReference type="InterPro" id="IPR028846">
    <property type="entry name" value="Recoverin"/>
</dbReference>
<dbReference type="Pfam" id="PF13499">
    <property type="entry name" value="EF-hand_7"/>
    <property type="match status" value="1"/>
</dbReference>
<dbReference type="InterPro" id="IPR011992">
    <property type="entry name" value="EF-hand-dom_pair"/>
</dbReference>
<keyword evidence="6" id="KW-0599">Photoprotein</keyword>
<name>A0ABM4BVR8_HYDVU</name>